<feature type="compositionally biased region" description="Acidic residues" evidence="1">
    <location>
        <begin position="159"/>
        <end position="170"/>
    </location>
</feature>
<feature type="compositionally biased region" description="Acidic residues" evidence="1">
    <location>
        <begin position="997"/>
        <end position="1009"/>
    </location>
</feature>
<dbReference type="EMBL" id="JH725162">
    <property type="protein sequence ID" value="EJP65867.1"/>
    <property type="molecule type" value="Genomic_DNA"/>
</dbReference>
<feature type="compositionally biased region" description="Basic and acidic residues" evidence="1">
    <location>
        <begin position="41"/>
        <end position="55"/>
    </location>
</feature>
<dbReference type="RefSeq" id="XP_008598597.1">
    <property type="nucleotide sequence ID" value="XM_008600375.1"/>
</dbReference>
<gene>
    <name evidence="3" type="ORF">BBA_05278</name>
</gene>
<dbReference type="OrthoDB" id="7344096at2759"/>
<dbReference type="InterPro" id="IPR029184">
    <property type="entry name" value="Sas4_dom"/>
</dbReference>
<dbReference type="PANTHER" id="PTHR38422">
    <property type="entry name" value="SOMETHING ABOUT SILENCING PROTEIN 4"/>
    <property type="match status" value="1"/>
</dbReference>
<dbReference type="PANTHER" id="PTHR38422:SF1">
    <property type="entry name" value="SOMETHING ABOUT SILENCING PROTEIN 4"/>
    <property type="match status" value="1"/>
</dbReference>
<organism evidence="3 4">
    <name type="scientific">Beauveria bassiana (strain ARSEF 2860)</name>
    <name type="common">White muscardine disease fungus</name>
    <name type="synonym">Tritirachium shiotae</name>
    <dbReference type="NCBI Taxonomy" id="655819"/>
    <lineage>
        <taxon>Eukaryota</taxon>
        <taxon>Fungi</taxon>
        <taxon>Dikarya</taxon>
        <taxon>Ascomycota</taxon>
        <taxon>Pezizomycotina</taxon>
        <taxon>Sordariomycetes</taxon>
        <taxon>Hypocreomycetidae</taxon>
        <taxon>Hypocreales</taxon>
        <taxon>Cordycipitaceae</taxon>
        <taxon>Beauveria</taxon>
    </lineage>
</organism>
<feature type="compositionally biased region" description="Basic and acidic residues" evidence="1">
    <location>
        <begin position="979"/>
        <end position="996"/>
    </location>
</feature>
<feature type="region of interest" description="Disordered" evidence="1">
    <location>
        <begin position="706"/>
        <end position="728"/>
    </location>
</feature>
<evidence type="ECO:0000313" key="4">
    <source>
        <dbReference type="Proteomes" id="UP000002762"/>
    </source>
</evidence>
<feature type="compositionally biased region" description="Low complexity" evidence="1">
    <location>
        <begin position="324"/>
        <end position="334"/>
    </location>
</feature>
<evidence type="ECO:0000259" key="2">
    <source>
        <dbReference type="Pfam" id="PF15460"/>
    </source>
</evidence>
<feature type="region of interest" description="Disordered" evidence="1">
    <location>
        <begin position="41"/>
        <end position="73"/>
    </location>
</feature>
<feature type="region of interest" description="Disordered" evidence="1">
    <location>
        <begin position="979"/>
        <end position="1083"/>
    </location>
</feature>
<dbReference type="InterPro" id="IPR038988">
    <property type="entry name" value="Sas4"/>
</dbReference>
<dbReference type="GO" id="GO:0004402">
    <property type="term" value="F:histone acetyltransferase activity"/>
    <property type="evidence" value="ECO:0007669"/>
    <property type="project" value="TreeGrafter"/>
</dbReference>
<evidence type="ECO:0000313" key="3">
    <source>
        <dbReference type="EMBL" id="EJP65867.1"/>
    </source>
</evidence>
<feature type="compositionally biased region" description="Low complexity" evidence="1">
    <location>
        <begin position="1036"/>
        <end position="1047"/>
    </location>
</feature>
<dbReference type="AlphaFoldDB" id="J4UM71"/>
<dbReference type="GeneID" id="19888290"/>
<feature type="region of interest" description="Disordered" evidence="1">
    <location>
        <begin position="769"/>
        <end position="789"/>
    </location>
</feature>
<dbReference type="CDD" id="cd23767">
    <property type="entry name" value="IQCD"/>
    <property type="match status" value="1"/>
</dbReference>
<accession>J4UM71</accession>
<dbReference type="InParanoid" id="J4UM71"/>
<feature type="compositionally biased region" description="Basic and acidic residues" evidence="1">
    <location>
        <begin position="776"/>
        <end position="789"/>
    </location>
</feature>
<dbReference type="Proteomes" id="UP000002762">
    <property type="component" value="Unassembled WGS sequence"/>
</dbReference>
<sequence length="1151" mass="129403">MAASDAAPSSLATDPILYNEYMASLVPPTKERFHEIAQIQMEKESENRRKMKEQQRLSTDPTLLPEDQQGQDAAARVIQKTFRGYRARREMDGYSINPSTRWVAAVRDAQFRETHRPRPRALSEAASVAGEARPPSASARHNWRKAGMVAFRAGRDASDSESDSDLDSPDSPDAASPEAKAAKRQQRQVENAKRRAEARTMGLQYFLEMIDAKHRYGSNLRIYHEEWKRSDAQENFLYWLDYGAGRNVELDACPREQLEREQVRYLSREERQYYLVKVDAEGRLCWAKNGARIDTTEQFKDSIHGIVPADDTTPAFRPSANPLAGTSGSDSDSSIESRREADRANKYATPEFDNASGVQKIHHLSTSTIINKLLRKSVRPNCWIFVADTNFRLYVGIKDSGAFQHSSFLQGGRISAAGLIKIKNGRLQSLSPLSGHYRPPSSNFRAFLQSLKAENVDMGHLTVSKSYAVLVGLEAYVKTTKKSKNFVNKLLRTRDKAADTKPAQMAMKKLNLQHTCNASPSPLSGMPRSDCDSDTSELGVYCILRIEILDVCATIARVQCQMGTSLLVLKKPVISLLHARVVQTRAKSSTFESSRVRKVRLFMTARIQAWIPPSVAHDLRQVRCQAAAILSMASVTRSTRRPEVFPPPHLNGHAPMARATPALFHHPPPQQQPQASRTKRAIEATGLDFATVNTKKTRIAVEIVARPSAAPPPPQKVQPPLPTPPQQPVAVAAAPAALCATPPEANLDVTRHKAKVINGIKHELDRLQPDMAGTKDPGREPGRKLRSQEATRFKSDLSAYFPDYDEVIGNEPKEQHLLNLDTPIIIVDSGSRRLPQAGLSQPQMDIFPVRGYGDALYTDVFDAQQIDFGFLEAQYKNRALEDPLPDSTFEPIHRRAERVERSIRNSEKGRAQHEKDQIIRLLEGLQGHDWLRVMGVSGITETKKKTFEPARAHFIKGCQGIIDKFKNWSLEEKRRKQERERTLAAEHAQEELKEVQDGDAEDEEMDDVNDSTPTHQSRSEDGRGIDEEDEDALMNSQDNSSEASSSSPAKQLRQEAMARSKMTAKRPRSDTVAITPRQSETPKEFKSFFSKKYERDGALNKHRRAGRNILAWGHPIPDIAEMDFDLPEDYRDDELLKARARKRRRDKRSKP</sequence>
<feature type="region of interest" description="Disordered" evidence="1">
    <location>
        <begin position="309"/>
        <end position="349"/>
    </location>
</feature>
<keyword evidence="4" id="KW-1185">Reference proteome</keyword>
<proteinExistence type="predicted"/>
<dbReference type="Pfam" id="PF15460">
    <property type="entry name" value="SAS4"/>
    <property type="match status" value="1"/>
</dbReference>
<protein>
    <submittedName>
        <fullName evidence="3">IQ calmodulin-binding domain-containing protein</fullName>
    </submittedName>
</protein>
<feature type="domain" description="Something about silencing protein 4" evidence="2">
    <location>
        <begin position="882"/>
        <end position="977"/>
    </location>
</feature>
<dbReference type="PROSITE" id="PS50096">
    <property type="entry name" value="IQ"/>
    <property type="match status" value="1"/>
</dbReference>
<feature type="region of interest" description="Disordered" evidence="1">
    <location>
        <begin position="112"/>
        <end position="195"/>
    </location>
</feature>
<name>J4UM71_BEAB2</name>
<feature type="compositionally biased region" description="Basic and acidic residues" evidence="1">
    <location>
        <begin position="335"/>
        <end position="345"/>
    </location>
</feature>
<feature type="compositionally biased region" description="Pro residues" evidence="1">
    <location>
        <begin position="709"/>
        <end position="727"/>
    </location>
</feature>
<reference evidence="3 4" key="1">
    <citation type="journal article" date="2012" name="Sci. Rep.">
        <title>Genomic perspectives on the evolution of fungal entomopathogenicity in Beauveria bassiana.</title>
        <authorList>
            <person name="Xiao G."/>
            <person name="Ying S.H."/>
            <person name="Zheng P."/>
            <person name="Wang Z.L."/>
            <person name="Zhang S."/>
            <person name="Xie X.Q."/>
            <person name="Shang Y."/>
            <person name="St Leger R.J."/>
            <person name="Zhao G.P."/>
            <person name="Wang C."/>
            <person name="Feng M.G."/>
        </authorList>
    </citation>
    <scope>NUCLEOTIDE SEQUENCE [LARGE SCALE GENOMIC DNA]</scope>
    <source>
        <strain evidence="3 4">ARSEF 2860</strain>
    </source>
</reference>
<dbReference type="HOGENOM" id="CLU_276464_0_0_1"/>
<dbReference type="STRING" id="655819.J4UM71"/>
<dbReference type="SMART" id="SM00015">
    <property type="entry name" value="IQ"/>
    <property type="match status" value="1"/>
</dbReference>
<dbReference type="InterPro" id="IPR000048">
    <property type="entry name" value="IQ_motif_EF-hand-BS"/>
</dbReference>
<dbReference type="GO" id="GO:0033255">
    <property type="term" value="C:SAS acetyltransferase complex"/>
    <property type="evidence" value="ECO:0007669"/>
    <property type="project" value="InterPro"/>
</dbReference>
<evidence type="ECO:0000256" key="1">
    <source>
        <dbReference type="SAM" id="MobiDB-lite"/>
    </source>
</evidence>